<dbReference type="InterPro" id="IPR036565">
    <property type="entry name" value="Mur-like_cat_sf"/>
</dbReference>
<evidence type="ECO:0000256" key="10">
    <source>
        <dbReference type="ARBA" id="ARBA00022840"/>
    </source>
</evidence>
<evidence type="ECO:0000256" key="18">
    <source>
        <dbReference type="RuleBase" id="RU003664"/>
    </source>
</evidence>
<feature type="domain" description="Mur ligase central" evidence="20">
    <location>
        <begin position="117"/>
        <end position="287"/>
    </location>
</feature>
<dbReference type="Gene3D" id="3.40.50.720">
    <property type="entry name" value="NAD(P)-binding Rossmann-like Domain"/>
    <property type="match status" value="1"/>
</dbReference>
<feature type="domain" description="Mur ligase C-terminal" evidence="19">
    <location>
        <begin position="309"/>
        <end position="421"/>
    </location>
</feature>
<dbReference type="Pfam" id="PF08245">
    <property type="entry name" value="Mur_ligase_M"/>
    <property type="match status" value="1"/>
</dbReference>
<comment type="subcellular location">
    <subcellularLocation>
        <location evidence="2 17 18">Cytoplasm</location>
    </subcellularLocation>
</comment>
<comment type="catalytic activity">
    <reaction evidence="16 17 18">
        <text>UDP-N-acetyl-alpha-D-muramoyl-L-alanine + D-glutamate + ATP = UDP-N-acetyl-alpha-D-muramoyl-L-alanyl-D-glutamate + ADP + phosphate + H(+)</text>
        <dbReference type="Rhea" id="RHEA:16429"/>
        <dbReference type="ChEBI" id="CHEBI:15378"/>
        <dbReference type="ChEBI" id="CHEBI:29986"/>
        <dbReference type="ChEBI" id="CHEBI:30616"/>
        <dbReference type="ChEBI" id="CHEBI:43474"/>
        <dbReference type="ChEBI" id="CHEBI:83898"/>
        <dbReference type="ChEBI" id="CHEBI:83900"/>
        <dbReference type="ChEBI" id="CHEBI:456216"/>
        <dbReference type="EC" id="6.3.2.9"/>
    </reaction>
</comment>
<dbReference type="GO" id="GO:0071555">
    <property type="term" value="P:cell wall organization"/>
    <property type="evidence" value="ECO:0007669"/>
    <property type="project" value="UniProtKB-KW"/>
</dbReference>
<organism evidence="22 23">
    <name type="scientific">Jeotgalicoccus aerolatus</name>
    <dbReference type="NCBI Taxonomy" id="709510"/>
    <lineage>
        <taxon>Bacteria</taxon>
        <taxon>Bacillati</taxon>
        <taxon>Bacillota</taxon>
        <taxon>Bacilli</taxon>
        <taxon>Bacillales</taxon>
        <taxon>Staphylococcaceae</taxon>
        <taxon>Jeotgalicoccus</taxon>
    </lineage>
</organism>
<evidence type="ECO:0000256" key="16">
    <source>
        <dbReference type="ARBA" id="ARBA00047632"/>
    </source>
</evidence>
<evidence type="ECO:0000256" key="4">
    <source>
        <dbReference type="ARBA" id="ARBA00010416"/>
    </source>
</evidence>
<feature type="binding site" evidence="17">
    <location>
        <begin position="118"/>
        <end position="124"/>
    </location>
    <ligand>
        <name>ATP</name>
        <dbReference type="ChEBI" id="CHEBI:30616"/>
    </ligand>
</feature>
<evidence type="ECO:0000256" key="1">
    <source>
        <dbReference type="ARBA" id="ARBA00002734"/>
    </source>
</evidence>
<sequence>MKSFSGYDNKNVIVLGYGRSGKSAVDALVRLNANVTLTTNEVFSDEEAEQKYKGWGVEIVDGHHPVNLLNNADLIVKNPGIPYTVPFLKEAADRNIPIITEVEIAHHISEAPIYALTGTNGKTTCTYLLGEMLEQNNEHPILCGNIGYPATDAAMEAADNDSLIMELSSFQLMGIREFRPNIAVVTNIYEAHLDYHGSVEEYRNAKLSIFKNMTEDDLLIFNKKQAHLLDGHDIKCRIEYFDADGPADACTDNGQLIVHGKVVMPIKDIVLKGDHNIENILATLLAAHAHGVSIDAVRKTLTTFSGIAHRLERLGAAEGVMYYNDSKATNNLATSFALKSFDTPVIWMAGGLDRGQTLDELMQYAGHVKHIITFGETAAKFTALAEKMNVPSELTDNPYTGVALAHRHAVPGDTVLFSPACASWDQYKDYERRGDHFKEGFAKLN</sequence>
<evidence type="ECO:0000313" key="24">
    <source>
        <dbReference type="Proteomes" id="UP001519348"/>
    </source>
</evidence>
<gene>
    <name evidence="17" type="primary">murD</name>
    <name evidence="21" type="ORF">J2Z27_000433</name>
    <name evidence="22" type="ORF">SAMN05216187_102115</name>
</gene>
<evidence type="ECO:0000313" key="22">
    <source>
        <dbReference type="EMBL" id="SDJ72755.1"/>
    </source>
</evidence>
<dbReference type="RefSeq" id="WP_092595251.1">
    <property type="nucleotide sequence ID" value="NZ_BMCN01000001.1"/>
</dbReference>
<keyword evidence="17 18" id="KW-0131">Cell cycle</keyword>
<dbReference type="EC" id="6.3.2.9" evidence="5 17"/>
<evidence type="ECO:0000259" key="20">
    <source>
        <dbReference type="Pfam" id="PF08245"/>
    </source>
</evidence>
<evidence type="ECO:0000259" key="19">
    <source>
        <dbReference type="Pfam" id="PF02875"/>
    </source>
</evidence>
<dbReference type="InterPro" id="IPR013221">
    <property type="entry name" value="Mur_ligase_cen"/>
</dbReference>
<keyword evidence="10 17" id="KW-0067">ATP-binding</keyword>
<dbReference type="HAMAP" id="MF_00639">
    <property type="entry name" value="MurD"/>
    <property type="match status" value="1"/>
</dbReference>
<keyword evidence="13 17" id="KW-0961">Cell wall biogenesis/degradation</keyword>
<name>A0A1G8W4T4_9STAP</name>
<dbReference type="EMBL" id="JAGGKN010000001">
    <property type="protein sequence ID" value="MBP1951407.1"/>
    <property type="molecule type" value="Genomic_DNA"/>
</dbReference>
<dbReference type="InterPro" id="IPR004101">
    <property type="entry name" value="Mur_ligase_C"/>
</dbReference>
<dbReference type="InterPro" id="IPR005762">
    <property type="entry name" value="MurD"/>
</dbReference>
<dbReference type="OrthoDB" id="9809796at2"/>
<evidence type="ECO:0000256" key="2">
    <source>
        <dbReference type="ARBA" id="ARBA00004496"/>
    </source>
</evidence>
<dbReference type="EMBL" id="FNFI01000002">
    <property type="protein sequence ID" value="SDJ72755.1"/>
    <property type="molecule type" value="Genomic_DNA"/>
</dbReference>
<keyword evidence="11 17" id="KW-0133">Cell shape</keyword>
<dbReference type="STRING" id="586411.SAMN05216187_102115"/>
<dbReference type="Gene3D" id="3.90.190.20">
    <property type="entry name" value="Mur ligase, C-terminal domain"/>
    <property type="match status" value="1"/>
</dbReference>
<evidence type="ECO:0000256" key="9">
    <source>
        <dbReference type="ARBA" id="ARBA00022741"/>
    </source>
</evidence>
<dbReference type="GO" id="GO:0009252">
    <property type="term" value="P:peptidoglycan biosynthetic process"/>
    <property type="evidence" value="ECO:0007669"/>
    <property type="project" value="UniProtKB-UniRule"/>
</dbReference>
<protein>
    <recommendedName>
        <fullName evidence="6 17">UDP-N-acetylmuramoylalanine--D-glutamate ligase</fullName>
        <ecNumber evidence="5 17">6.3.2.9</ecNumber>
    </recommendedName>
    <alternativeName>
        <fullName evidence="15 17">D-glutamic acid-adding enzyme</fullName>
    </alternativeName>
    <alternativeName>
        <fullName evidence="14 17">UDP-N-acetylmuramoyl-L-alanyl-D-glutamate synthetase</fullName>
    </alternativeName>
</protein>
<keyword evidence="7 17" id="KW-0963">Cytoplasm</keyword>
<evidence type="ECO:0000256" key="11">
    <source>
        <dbReference type="ARBA" id="ARBA00022960"/>
    </source>
</evidence>
<evidence type="ECO:0000256" key="7">
    <source>
        <dbReference type="ARBA" id="ARBA00022490"/>
    </source>
</evidence>
<dbReference type="AlphaFoldDB" id="A0A1G8W4T4"/>
<evidence type="ECO:0000256" key="15">
    <source>
        <dbReference type="ARBA" id="ARBA00032324"/>
    </source>
</evidence>
<keyword evidence="17 18" id="KW-0132">Cell division</keyword>
<dbReference type="SUPFAM" id="SSF53623">
    <property type="entry name" value="MurD-like peptide ligases, catalytic domain"/>
    <property type="match status" value="1"/>
</dbReference>
<evidence type="ECO:0000256" key="14">
    <source>
        <dbReference type="ARBA" id="ARBA00030398"/>
    </source>
</evidence>
<proteinExistence type="inferred from homology"/>
<dbReference type="NCBIfam" id="TIGR01087">
    <property type="entry name" value="murD"/>
    <property type="match status" value="1"/>
</dbReference>
<keyword evidence="24" id="KW-1185">Reference proteome</keyword>
<dbReference type="Gene3D" id="3.40.1190.10">
    <property type="entry name" value="Mur-like, catalytic domain"/>
    <property type="match status" value="1"/>
</dbReference>
<accession>A0A1G8W4T4</accession>
<dbReference type="GO" id="GO:0008360">
    <property type="term" value="P:regulation of cell shape"/>
    <property type="evidence" value="ECO:0007669"/>
    <property type="project" value="UniProtKB-KW"/>
</dbReference>
<reference evidence="23" key="1">
    <citation type="submission" date="2016-10" db="EMBL/GenBank/DDBJ databases">
        <authorList>
            <person name="Varghese N."/>
            <person name="Submissions S."/>
        </authorList>
    </citation>
    <scope>NUCLEOTIDE SEQUENCE [LARGE SCALE GENOMIC DNA]</scope>
    <source>
        <strain evidence="23">CGMCC 1.8911</strain>
    </source>
</reference>
<evidence type="ECO:0000256" key="12">
    <source>
        <dbReference type="ARBA" id="ARBA00022984"/>
    </source>
</evidence>
<dbReference type="Pfam" id="PF21799">
    <property type="entry name" value="MurD-like_N"/>
    <property type="match status" value="1"/>
</dbReference>
<dbReference type="Pfam" id="PF02875">
    <property type="entry name" value="Mur_ligase_C"/>
    <property type="match status" value="1"/>
</dbReference>
<dbReference type="PANTHER" id="PTHR43692:SF1">
    <property type="entry name" value="UDP-N-ACETYLMURAMOYLALANINE--D-GLUTAMATE LIGASE"/>
    <property type="match status" value="1"/>
</dbReference>
<dbReference type="SUPFAM" id="SSF53244">
    <property type="entry name" value="MurD-like peptide ligases, peptide-binding domain"/>
    <property type="match status" value="1"/>
</dbReference>
<dbReference type="GO" id="GO:0005524">
    <property type="term" value="F:ATP binding"/>
    <property type="evidence" value="ECO:0007669"/>
    <property type="project" value="UniProtKB-UniRule"/>
</dbReference>
<comment type="pathway">
    <text evidence="3 17 18">Cell wall biogenesis; peptidoglycan biosynthesis.</text>
</comment>
<dbReference type="Proteomes" id="UP000242700">
    <property type="component" value="Unassembled WGS sequence"/>
</dbReference>
<evidence type="ECO:0000256" key="13">
    <source>
        <dbReference type="ARBA" id="ARBA00023316"/>
    </source>
</evidence>
<evidence type="ECO:0000256" key="3">
    <source>
        <dbReference type="ARBA" id="ARBA00004752"/>
    </source>
</evidence>
<dbReference type="UniPathway" id="UPA00219"/>
<reference evidence="22" key="2">
    <citation type="submission" date="2016-10" db="EMBL/GenBank/DDBJ databases">
        <authorList>
            <person name="de Groot N.N."/>
        </authorList>
    </citation>
    <scope>NUCLEOTIDE SEQUENCE [LARGE SCALE GENOMIC DNA]</scope>
    <source>
        <strain evidence="22">CGMCC 1.8911</strain>
    </source>
</reference>
<dbReference type="Proteomes" id="UP001519348">
    <property type="component" value="Unassembled WGS sequence"/>
</dbReference>
<keyword evidence="9 17" id="KW-0547">Nucleotide-binding</keyword>
<reference evidence="21 24" key="3">
    <citation type="submission" date="2021-03" db="EMBL/GenBank/DDBJ databases">
        <title>Genomic Encyclopedia of Type Strains, Phase IV (KMG-IV): sequencing the most valuable type-strain genomes for metagenomic binning, comparative biology and taxonomic classification.</title>
        <authorList>
            <person name="Goeker M."/>
        </authorList>
    </citation>
    <scope>NUCLEOTIDE SEQUENCE [LARGE SCALE GENOMIC DNA]</scope>
    <source>
        <strain evidence="21 24">DSM 22420</strain>
    </source>
</reference>
<evidence type="ECO:0000313" key="21">
    <source>
        <dbReference type="EMBL" id="MBP1951407.1"/>
    </source>
</evidence>
<dbReference type="SUPFAM" id="SSF51984">
    <property type="entry name" value="MurCD N-terminal domain"/>
    <property type="match status" value="1"/>
</dbReference>
<comment type="similarity">
    <text evidence="4 17">Belongs to the MurCDEF family.</text>
</comment>
<evidence type="ECO:0000256" key="6">
    <source>
        <dbReference type="ARBA" id="ARBA00015655"/>
    </source>
</evidence>
<evidence type="ECO:0000313" key="23">
    <source>
        <dbReference type="Proteomes" id="UP000242700"/>
    </source>
</evidence>
<dbReference type="PANTHER" id="PTHR43692">
    <property type="entry name" value="UDP-N-ACETYLMURAMOYLALANINE--D-GLUTAMATE LIGASE"/>
    <property type="match status" value="1"/>
</dbReference>
<evidence type="ECO:0000256" key="17">
    <source>
        <dbReference type="HAMAP-Rule" id="MF_00639"/>
    </source>
</evidence>
<evidence type="ECO:0000256" key="8">
    <source>
        <dbReference type="ARBA" id="ARBA00022598"/>
    </source>
</evidence>
<comment type="function">
    <text evidence="1 17 18">Cell wall formation. Catalyzes the addition of glutamate to the nucleotide precursor UDP-N-acetylmuramoyl-L-alanine (UMA).</text>
</comment>
<keyword evidence="12 17" id="KW-0573">Peptidoglycan synthesis</keyword>
<dbReference type="GO" id="GO:0051301">
    <property type="term" value="P:cell division"/>
    <property type="evidence" value="ECO:0007669"/>
    <property type="project" value="UniProtKB-KW"/>
</dbReference>
<evidence type="ECO:0000256" key="5">
    <source>
        <dbReference type="ARBA" id="ARBA00012212"/>
    </source>
</evidence>
<dbReference type="GO" id="GO:0005737">
    <property type="term" value="C:cytoplasm"/>
    <property type="evidence" value="ECO:0007669"/>
    <property type="project" value="UniProtKB-SubCell"/>
</dbReference>
<keyword evidence="8 17" id="KW-0436">Ligase</keyword>
<dbReference type="InterPro" id="IPR036615">
    <property type="entry name" value="Mur_ligase_C_dom_sf"/>
</dbReference>
<dbReference type="GO" id="GO:0008764">
    <property type="term" value="F:UDP-N-acetylmuramoylalanine-D-glutamate ligase activity"/>
    <property type="evidence" value="ECO:0007669"/>
    <property type="project" value="UniProtKB-UniRule"/>
</dbReference>